<accession>A0AB33KDQ3</accession>
<dbReference type="GO" id="GO:0008170">
    <property type="term" value="F:N-methyltransferase activity"/>
    <property type="evidence" value="ECO:0007669"/>
    <property type="project" value="InterPro"/>
</dbReference>
<protein>
    <recommendedName>
        <fullName evidence="7">Site-specific DNA-methyltransferase (adenine-specific)</fullName>
    </recommendedName>
</protein>
<evidence type="ECO:0000259" key="4">
    <source>
        <dbReference type="Pfam" id="PF01420"/>
    </source>
</evidence>
<proteinExistence type="inferred from homology"/>
<dbReference type="EMBL" id="AP035884">
    <property type="protein sequence ID" value="BFP54012.1"/>
    <property type="molecule type" value="Genomic_DNA"/>
</dbReference>
<dbReference type="InterPro" id="IPR044946">
    <property type="entry name" value="Restrct_endonuc_typeI_TRD_sf"/>
</dbReference>
<dbReference type="CDD" id="cd16961">
    <property type="entry name" value="RMtype1_S_TRD-CR_like"/>
    <property type="match status" value="1"/>
</dbReference>
<feature type="domain" description="Type I restriction modification DNA specificity" evidence="4">
    <location>
        <begin position="620"/>
        <end position="792"/>
    </location>
</feature>
<comment type="similarity">
    <text evidence="1">Belongs to the type-I restriction system S methylase family.</text>
</comment>
<dbReference type="Gene3D" id="3.90.220.20">
    <property type="entry name" value="DNA methylase specificity domains"/>
    <property type="match status" value="1"/>
</dbReference>
<dbReference type="InterPro" id="IPR003356">
    <property type="entry name" value="DNA_methylase_A-5"/>
</dbReference>
<dbReference type="InterPro" id="IPR029063">
    <property type="entry name" value="SAM-dependent_MTases_sf"/>
</dbReference>
<dbReference type="SUPFAM" id="SSF46955">
    <property type="entry name" value="Putative DNA-binding domain"/>
    <property type="match status" value="1"/>
</dbReference>
<dbReference type="InterPro" id="IPR002052">
    <property type="entry name" value="DNA_methylase_N6_adenine_CS"/>
</dbReference>
<sequence>MRSCCHKTALPSITAIGSAAVAVRAVERGSMRITNHQQQQLVSRAAIAEMTGVQRSAITNWERRYTDFPSPTRAGGTDYYYLSDVLTWLKGRSVPPRARREDEREGATYADRVRTALIAASEAEAVEDLEAEGFPAARGTAGEETDGEHLSSADILFREQDEGHWGSGLRVSFLYLLFCLVYLRWAQPRRWAVVRRAAAQDQAGTHIHRFLPAVAQQVEQTLAAQGVSSAMAVRLEALTPRSPQAIVRLLDKIESSGRGSFTELLGHHALEAGMGSRDAFTPPGVARLLAALLGESSAAQSLYDPNGRGGELLSAVLAARPESGNEAGGGVPVVTIGSAHPETRDLAAMNLMVHGARPELVNLTSATRPWTEGPRRRRADLVLTNPPFNVPAVPVDADWWTYGEPPASNANLAWPQYAVMSLNEGGRAAVLMPNSAATSSNLKEQRIRHALVDRGAVECVIALPAKMFSATTISVNVWILKPDAQERGSGEVLFIDASGLATKVSRKLSVLEADDCALIAAAYHSWRGTGGNDAVLPDSRLPCAAVRRDAVNAAGSSLRPADYARPARRSSVSAEELTDPYGALWRSREEAGRADVLADSRLAGFRQAGGGLGLIDAASDGWEWWSLGDLCELQAGPSPSLLPKDAYVSGGGVPVVQPKHLRGRRVADVRGMAVPYDRAQRLRRFALQEGDILCARTGTVGPVAHVRADQVGWLFGSNLIRLHRFAPEVCPAYLLAYLSLSRTTEWIRSRSEKTTVPSISKADLQALPVHLPRWSEQKRIAGALGALDEQIARHLEVARAATQVHKELAEQLVGRVALQGPIVPASADTFPERTSR</sequence>
<evidence type="ECO:0008006" key="7">
    <source>
        <dbReference type="Google" id="ProtNLM"/>
    </source>
</evidence>
<evidence type="ECO:0000313" key="6">
    <source>
        <dbReference type="EMBL" id="BFP54012.1"/>
    </source>
</evidence>
<reference evidence="6" key="1">
    <citation type="submission" date="2024-07" db="EMBL/GenBank/DDBJ databases">
        <title>Complete genome sequences of cellulolytic bacteria, Kitasatospora sp. CMC57 and Streptomyces sp. CMC78, isolated from Japanese agricultural soil.</title>
        <authorList>
            <person name="Hashimoto T."/>
            <person name="Ito M."/>
            <person name="Iwamoto M."/>
            <person name="Fukahori D."/>
            <person name="Shoda T."/>
            <person name="Sakoda M."/>
            <person name="Morohoshi T."/>
            <person name="Mitsuboshi M."/>
            <person name="Nishizawa T."/>
        </authorList>
    </citation>
    <scope>NUCLEOTIDE SEQUENCE</scope>
    <source>
        <strain evidence="6">CMC78</strain>
    </source>
</reference>
<dbReference type="KEGG" id="stcm:SCMC78_38190"/>
<evidence type="ECO:0000256" key="2">
    <source>
        <dbReference type="ARBA" id="ARBA00022747"/>
    </source>
</evidence>
<keyword evidence="3" id="KW-0238">DNA-binding</keyword>
<keyword evidence="2" id="KW-0680">Restriction system</keyword>
<dbReference type="PANTHER" id="PTHR42998:SF1">
    <property type="entry name" value="TYPE I RESTRICTION ENZYME HINDI METHYLASE SUBUNIT"/>
    <property type="match status" value="1"/>
</dbReference>
<dbReference type="SUPFAM" id="SSF116734">
    <property type="entry name" value="DNA methylase specificity domain"/>
    <property type="match status" value="1"/>
</dbReference>
<dbReference type="PRINTS" id="PR00507">
    <property type="entry name" value="N12N6MTFRASE"/>
</dbReference>
<dbReference type="AlphaFoldDB" id="A0AB33KDQ3"/>
<dbReference type="GO" id="GO:0003677">
    <property type="term" value="F:DNA binding"/>
    <property type="evidence" value="ECO:0007669"/>
    <property type="project" value="UniProtKB-KW"/>
</dbReference>
<dbReference type="InterPro" id="IPR036388">
    <property type="entry name" value="WH-like_DNA-bd_sf"/>
</dbReference>
<evidence type="ECO:0000256" key="3">
    <source>
        <dbReference type="ARBA" id="ARBA00023125"/>
    </source>
</evidence>
<evidence type="ECO:0000259" key="5">
    <source>
        <dbReference type="Pfam" id="PF02384"/>
    </source>
</evidence>
<gene>
    <name evidence="6" type="ORF">SCMC78_38190</name>
</gene>
<dbReference type="Gene3D" id="3.40.50.150">
    <property type="entry name" value="Vaccinia Virus protein VP39"/>
    <property type="match status" value="1"/>
</dbReference>
<dbReference type="PANTHER" id="PTHR42998">
    <property type="entry name" value="TYPE I RESTRICTION ENZYME HINDVIIP M PROTEIN-RELATED"/>
    <property type="match status" value="1"/>
</dbReference>
<dbReference type="Pfam" id="PF02384">
    <property type="entry name" value="N6_Mtase"/>
    <property type="match status" value="1"/>
</dbReference>
<dbReference type="Pfam" id="PF01420">
    <property type="entry name" value="Methylase_S"/>
    <property type="match status" value="1"/>
</dbReference>
<dbReference type="InterPro" id="IPR052916">
    <property type="entry name" value="Type-I_RE_MTase_Subunit"/>
</dbReference>
<dbReference type="GO" id="GO:0009307">
    <property type="term" value="P:DNA restriction-modification system"/>
    <property type="evidence" value="ECO:0007669"/>
    <property type="project" value="UniProtKB-KW"/>
</dbReference>
<evidence type="ECO:0000256" key="1">
    <source>
        <dbReference type="ARBA" id="ARBA00010923"/>
    </source>
</evidence>
<dbReference type="InterPro" id="IPR000055">
    <property type="entry name" value="Restrct_endonuc_typeI_TRD"/>
</dbReference>
<dbReference type="GO" id="GO:0032259">
    <property type="term" value="P:methylation"/>
    <property type="evidence" value="ECO:0007669"/>
    <property type="project" value="InterPro"/>
</dbReference>
<organism evidence="6">
    <name type="scientific">Streptomyces sp. CMC78</name>
    <dbReference type="NCBI Taxonomy" id="3231512"/>
    <lineage>
        <taxon>Bacteria</taxon>
        <taxon>Bacillati</taxon>
        <taxon>Actinomycetota</taxon>
        <taxon>Actinomycetes</taxon>
        <taxon>Kitasatosporales</taxon>
        <taxon>Streptomycetaceae</taxon>
        <taxon>Streptomyces</taxon>
    </lineage>
</organism>
<dbReference type="InterPro" id="IPR009061">
    <property type="entry name" value="DNA-bd_dom_put_sf"/>
</dbReference>
<feature type="domain" description="DNA methylase adenine-specific" evidence="5">
    <location>
        <begin position="264"/>
        <end position="567"/>
    </location>
</feature>
<dbReference type="SUPFAM" id="SSF53335">
    <property type="entry name" value="S-adenosyl-L-methionine-dependent methyltransferases"/>
    <property type="match status" value="1"/>
</dbReference>
<dbReference type="PROSITE" id="PS00092">
    <property type="entry name" value="N6_MTASE"/>
    <property type="match status" value="1"/>
</dbReference>
<dbReference type="Gene3D" id="1.10.10.10">
    <property type="entry name" value="Winged helix-like DNA-binding domain superfamily/Winged helix DNA-binding domain"/>
    <property type="match status" value="1"/>
</dbReference>
<name>A0AB33KDQ3_9ACTN</name>
<dbReference type="REBASE" id="855110">
    <property type="entry name" value="M.SspCMC78ORF38190P"/>
</dbReference>